<reference evidence="1" key="1">
    <citation type="submission" date="2014-11" db="EMBL/GenBank/DDBJ databases">
        <authorList>
            <person name="Amaro Gonzalez C."/>
        </authorList>
    </citation>
    <scope>NUCLEOTIDE SEQUENCE</scope>
</reference>
<organism evidence="1">
    <name type="scientific">Anguilla anguilla</name>
    <name type="common">European freshwater eel</name>
    <name type="synonym">Muraena anguilla</name>
    <dbReference type="NCBI Taxonomy" id="7936"/>
    <lineage>
        <taxon>Eukaryota</taxon>
        <taxon>Metazoa</taxon>
        <taxon>Chordata</taxon>
        <taxon>Craniata</taxon>
        <taxon>Vertebrata</taxon>
        <taxon>Euteleostomi</taxon>
        <taxon>Actinopterygii</taxon>
        <taxon>Neopterygii</taxon>
        <taxon>Teleostei</taxon>
        <taxon>Anguilliformes</taxon>
        <taxon>Anguillidae</taxon>
        <taxon>Anguilla</taxon>
    </lineage>
</organism>
<dbReference type="AlphaFoldDB" id="A0A0E9Q566"/>
<dbReference type="EMBL" id="GBXM01096703">
    <property type="protein sequence ID" value="JAH11874.1"/>
    <property type="molecule type" value="Transcribed_RNA"/>
</dbReference>
<reference evidence="1" key="2">
    <citation type="journal article" date="2015" name="Fish Shellfish Immunol.">
        <title>Early steps in the European eel (Anguilla anguilla)-Vibrio vulnificus interaction in the gills: Role of the RtxA13 toxin.</title>
        <authorList>
            <person name="Callol A."/>
            <person name="Pajuelo D."/>
            <person name="Ebbesson L."/>
            <person name="Teles M."/>
            <person name="MacKenzie S."/>
            <person name="Amaro C."/>
        </authorList>
    </citation>
    <scope>NUCLEOTIDE SEQUENCE</scope>
</reference>
<name>A0A0E9Q566_ANGAN</name>
<protein>
    <submittedName>
        <fullName evidence="1">Uncharacterized protein</fullName>
    </submittedName>
</protein>
<sequence length="18" mass="2017">MFPKNLFSLCQCGVLCVD</sequence>
<evidence type="ECO:0000313" key="1">
    <source>
        <dbReference type="EMBL" id="JAH11874.1"/>
    </source>
</evidence>
<accession>A0A0E9Q566</accession>
<proteinExistence type="predicted"/>